<name>A0ACC2PWS8_9HYME</name>
<protein>
    <submittedName>
        <fullName evidence="1">Uncharacterized protein</fullName>
    </submittedName>
</protein>
<dbReference type="Proteomes" id="UP001239111">
    <property type="component" value="Chromosome 1"/>
</dbReference>
<proteinExistence type="predicted"/>
<keyword evidence="2" id="KW-1185">Reference proteome</keyword>
<sequence>MHALVLWTETQQISVVPDGDLRGGSNGEAKWGRKFYPVRVLMKSANKKWLDSLHVSLDGTILPPEDHSSKLLEKRMMYQKSEQPSKKTSQESKNKNQALILQSSSIFEASDGEDSPQPMKISSIIDGGKLNLACNNGVPASATSGACSSKKTSSAVKPADEDGSKHNVSQFPGISPEDMATIQSFLAVIKAQKLEKKNEEAVEKKKGANKKGTMTIKKELVPLFEGSTVLLPQFKIDTLVETHKKKPRNLIRKLMLAILGEDTLKESSPTGKGGWNPIPTEIFEDVETFVRLNTKKKFHISHEEYTRCLTAQCATLRGTSKNSDVKDGKIKNKSGFKSSAKTKFKTEKEESSETEESDNDSDSSRTELKSRVKTEKRAAHLEKIPVEPSSINSHQDDCEGKDVTVTNSDERKKTKLSKQTASTSAGSTIADSLSEADSEANEGSASITNNESGVVDGFQEHSGKSIEDEEVIEKVSKSQENDPNILDQNLEDITELELQRKIEELQKLLGEKKKRGNSGDCSQEQKKFKK</sequence>
<evidence type="ECO:0000313" key="1">
    <source>
        <dbReference type="EMBL" id="KAJ8687842.1"/>
    </source>
</evidence>
<dbReference type="EMBL" id="CM056741">
    <property type="protein sequence ID" value="KAJ8687842.1"/>
    <property type="molecule type" value="Genomic_DNA"/>
</dbReference>
<gene>
    <name evidence="1" type="ORF">QAD02_023637</name>
</gene>
<reference evidence="1" key="1">
    <citation type="submission" date="2023-04" db="EMBL/GenBank/DDBJ databases">
        <title>A chromosome-level genome assembly of the parasitoid wasp Eretmocerus hayati.</title>
        <authorList>
            <person name="Zhong Y."/>
            <person name="Liu S."/>
            <person name="Liu Y."/>
        </authorList>
    </citation>
    <scope>NUCLEOTIDE SEQUENCE</scope>
    <source>
        <strain evidence="1">ZJU_SS_LIU_2023</strain>
    </source>
</reference>
<comment type="caution">
    <text evidence="1">The sequence shown here is derived from an EMBL/GenBank/DDBJ whole genome shotgun (WGS) entry which is preliminary data.</text>
</comment>
<organism evidence="1 2">
    <name type="scientific">Eretmocerus hayati</name>
    <dbReference type="NCBI Taxonomy" id="131215"/>
    <lineage>
        <taxon>Eukaryota</taxon>
        <taxon>Metazoa</taxon>
        <taxon>Ecdysozoa</taxon>
        <taxon>Arthropoda</taxon>
        <taxon>Hexapoda</taxon>
        <taxon>Insecta</taxon>
        <taxon>Pterygota</taxon>
        <taxon>Neoptera</taxon>
        <taxon>Endopterygota</taxon>
        <taxon>Hymenoptera</taxon>
        <taxon>Apocrita</taxon>
        <taxon>Proctotrupomorpha</taxon>
        <taxon>Chalcidoidea</taxon>
        <taxon>Aphelinidae</taxon>
        <taxon>Aphelininae</taxon>
        <taxon>Eretmocerus</taxon>
    </lineage>
</organism>
<accession>A0ACC2PWS8</accession>
<evidence type="ECO:0000313" key="2">
    <source>
        <dbReference type="Proteomes" id="UP001239111"/>
    </source>
</evidence>